<feature type="transmembrane region" description="Helical" evidence="4">
    <location>
        <begin position="403"/>
        <end position="426"/>
    </location>
</feature>
<dbReference type="GO" id="GO:0022857">
    <property type="term" value="F:transmembrane transporter activity"/>
    <property type="evidence" value="ECO:0007669"/>
    <property type="project" value="InterPro"/>
</dbReference>
<dbReference type="InterPro" id="IPR011701">
    <property type="entry name" value="MFS"/>
</dbReference>
<dbReference type="PROSITE" id="PS50850">
    <property type="entry name" value="MFS"/>
    <property type="match status" value="1"/>
</dbReference>
<dbReference type="EMBL" id="NMPR01000220">
    <property type="protein sequence ID" value="KAA8627941.1"/>
    <property type="molecule type" value="Genomic_DNA"/>
</dbReference>
<feature type="transmembrane region" description="Helical" evidence="4">
    <location>
        <begin position="344"/>
        <end position="363"/>
    </location>
</feature>
<dbReference type="PANTHER" id="PTHR11360">
    <property type="entry name" value="MONOCARBOXYLATE TRANSPORTER"/>
    <property type="match status" value="1"/>
</dbReference>
<comment type="caution">
    <text evidence="6">The sequence shown here is derived from an EMBL/GenBank/DDBJ whole genome shotgun (WGS) entry which is preliminary data.</text>
</comment>
<feature type="region of interest" description="Disordered" evidence="3">
    <location>
        <begin position="469"/>
        <end position="496"/>
    </location>
</feature>
<feature type="transmembrane region" description="Helical" evidence="4">
    <location>
        <begin position="279"/>
        <end position="300"/>
    </location>
</feature>
<organism evidence="6 7">
    <name type="scientific">Sordaria macrospora</name>
    <dbReference type="NCBI Taxonomy" id="5147"/>
    <lineage>
        <taxon>Eukaryota</taxon>
        <taxon>Fungi</taxon>
        <taxon>Dikarya</taxon>
        <taxon>Ascomycota</taxon>
        <taxon>Pezizomycotina</taxon>
        <taxon>Sordariomycetes</taxon>
        <taxon>Sordariomycetidae</taxon>
        <taxon>Sordariales</taxon>
        <taxon>Sordariaceae</taxon>
        <taxon>Sordaria</taxon>
    </lineage>
</organism>
<dbReference type="InterPro" id="IPR050327">
    <property type="entry name" value="Proton-linked_MCT"/>
</dbReference>
<feature type="compositionally biased region" description="Basic and acidic residues" evidence="3">
    <location>
        <begin position="477"/>
        <end position="491"/>
    </location>
</feature>
<comment type="similarity">
    <text evidence="2">Belongs to the major facilitator superfamily. Monocarboxylate porter (TC 2.A.1.13) family.</text>
</comment>
<dbReference type="Gene3D" id="1.20.1250.20">
    <property type="entry name" value="MFS general substrate transporter like domains"/>
    <property type="match status" value="2"/>
</dbReference>
<evidence type="ECO:0000256" key="1">
    <source>
        <dbReference type="ARBA" id="ARBA00004141"/>
    </source>
</evidence>
<feature type="transmembrane region" description="Helical" evidence="4">
    <location>
        <begin position="438"/>
        <end position="456"/>
    </location>
</feature>
<feature type="transmembrane region" description="Helical" evidence="4">
    <location>
        <begin position="116"/>
        <end position="136"/>
    </location>
</feature>
<dbReference type="AlphaFoldDB" id="A0A8S8ZGT6"/>
<evidence type="ECO:0000313" key="7">
    <source>
        <dbReference type="Proteomes" id="UP000433876"/>
    </source>
</evidence>
<feature type="transmembrane region" description="Helical" evidence="4">
    <location>
        <begin position="71"/>
        <end position="96"/>
    </location>
</feature>
<evidence type="ECO:0000256" key="4">
    <source>
        <dbReference type="SAM" id="Phobius"/>
    </source>
</evidence>
<dbReference type="VEuPathDB" id="FungiDB:SMAC_01161"/>
<dbReference type="OMA" id="YAWVCTF"/>
<dbReference type="Pfam" id="PF07690">
    <property type="entry name" value="MFS_1"/>
    <property type="match status" value="1"/>
</dbReference>
<gene>
    <name evidence="6" type="ORF">SMACR_01161</name>
</gene>
<keyword evidence="4" id="KW-1133">Transmembrane helix</keyword>
<comment type="subcellular location">
    <subcellularLocation>
        <location evidence="1">Membrane</location>
        <topology evidence="1">Multi-pass membrane protein</topology>
    </subcellularLocation>
</comment>
<dbReference type="SUPFAM" id="SSF103473">
    <property type="entry name" value="MFS general substrate transporter"/>
    <property type="match status" value="1"/>
</dbReference>
<feature type="transmembrane region" description="Helical" evidence="4">
    <location>
        <begin position="231"/>
        <end position="251"/>
    </location>
</feature>
<sequence length="531" mass="56718">MSALFDTHSRQQSPNLDPNAIELANRSHHAAFAGQESDPETLRAAGGTPPPDDIDPATIALVEDVPPDGGYGWVVTLAVFLINVNTWGINSAWGIFMEQYIRENTFPEASQFEYALIGGLSISLALILGPIISALQRTIGTRYTMVMGSLLIFGGLFSASAASRVWHLFMSVGLCMGFGFGLLYIPAMGLLPPWFSRHRSLALGLATAGAGGGIAWNLITGKLLEVSGLKWTWRILALVSVAFNILCAFLCRERPIVSHSTGSSKRRSFNIRDFGRTQVLLILLWGFVTEFGYISLWYSLPSYATSIGLTPGQGSVVNAMLSLGVGIGRPILGALSDRFGRINLALLCCCCCAILCLTLWILARSYAGLIIFALAAGAGGGCFWATVNPILAETVSLAESSALFGTICFALVIPTTFGEAIALQLVKGGDGVNKFMPGQIFVGCTFLGGTALLMLLRSWQICEIERKTGDASGGQQGEDHRRSGDESRTDENLEEGVMASGRSAGVAVLGELRSSAAGMWSPRKLFVARRV</sequence>
<dbReference type="GO" id="GO:0016020">
    <property type="term" value="C:membrane"/>
    <property type="evidence" value="ECO:0007669"/>
    <property type="project" value="UniProtKB-SubCell"/>
</dbReference>
<proteinExistence type="inferred from homology"/>
<evidence type="ECO:0000313" key="6">
    <source>
        <dbReference type="EMBL" id="KAA8627941.1"/>
    </source>
</evidence>
<dbReference type="PANTHER" id="PTHR11360:SF315">
    <property type="entry name" value="TRANSPORTER MCH2-RELATED"/>
    <property type="match status" value="1"/>
</dbReference>
<dbReference type="InterPro" id="IPR020846">
    <property type="entry name" value="MFS_dom"/>
</dbReference>
<feature type="transmembrane region" description="Helical" evidence="4">
    <location>
        <begin position="143"/>
        <end position="162"/>
    </location>
</feature>
<feature type="domain" description="Major facilitator superfamily (MFS) profile" evidence="5">
    <location>
        <begin position="278"/>
        <end position="531"/>
    </location>
</feature>
<feature type="transmembrane region" description="Helical" evidence="4">
    <location>
        <begin position="312"/>
        <end position="332"/>
    </location>
</feature>
<dbReference type="InterPro" id="IPR036259">
    <property type="entry name" value="MFS_trans_sf"/>
</dbReference>
<feature type="region of interest" description="Disordered" evidence="3">
    <location>
        <begin position="30"/>
        <end position="55"/>
    </location>
</feature>
<protein>
    <recommendedName>
        <fullName evidence="5">Major facilitator superfamily (MFS) profile domain-containing protein</fullName>
    </recommendedName>
</protein>
<accession>A0A8S8ZGT6</accession>
<name>A0A8S8ZGT6_SORMA</name>
<dbReference type="Proteomes" id="UP000433876">
    <property type="component" value="Unassembled WGS sequence"/>
</dbReference>
<evidence type="ECO:0000259" key="5">
    <source>
        <dbReference type="PROSITE" id="PS50850"/>
    </source>
</evidence>
<evidence type="ECO:0000256" key="2">
    <source>
        <dbReference type="ARBA" id="ARBA00006727"/>
    </source>
</evidence>
<keyword evidence="4" id="KW-0472">Membrane</keyword>
<keyword evidence="4" id="KW-0812">Transmembrane</keyword>
<feature type="transmembrane region" description="Helical" evidence="4">
    <location>
        <begin position="369"/>
        <end position="391"/>
    </location>
</feature>
<feature type="transmembrane region" description="Helical" evidence="4">
    <location>
        <begin position="168"/>
        <end position="189"/>
    </location>
</feature>
<evidence type="ECO:0000256" key="3">
    <source>
        <dbReference type="SAM" id="MobiDB-lite"/>
    </source>
</evidence>
<reference evidence="6 7" key="1">
    <citation type="submission" date="2017-07" db="EMBL/GenBank/DDBJ databases">
        <title>Genome sequence of the Sordaria macrospora wild type strain R19027.</title>
        <authorList>
            <person name="Nowrousian M."/>
            <person name="Teichert I."/>
            <person name="Kueck U."/>
        </authorList>
    </citation>
    <scope>NUCLEOTIDE SEQUENCE [LARGE SCALE GENOMIC DNA]</scope>
    <source>
        <strain evidence="6 7">R19027</strain>
        <tissue evidence="6">Mycelium</tissue>
    </source>
</reference>